<protein>
    <submittedName>
        <fullName evidence="1">P-loop containing nucleoside triphosphate hydrolase protein</fullName>
    </submittedName>
</protein>
<organism evidence="1 2">
    <name type="scientific">Dioscorea alata</name>
    <name type="common">Purple yam</name>
    <dbReference type="NCBI Taxonomy" id="55571"/>
    <lineage>
        <taxon>Eukaryota</taxon>
        <taxon>Viridiplantae</taxon>
        <taxon>Streptophyta</taxon>
        <taxon>Embryophyta</taxon>
        <taxon>Tracheophyta</taxon>
        <taxon>Spermatophyta</taxon>
        <taxon>Magnoliopsida</taxon>
        <taxon>Liliopsida</taxon>
        <taxon>Dioscoreales</taxon>
        <taxon>Dioscoreaceae</taxon>
        <taxon>Dioscorea</taxon>
    </lineage>
</organism>
<evidence type="ECO:0000313" key="1">
    <source>
        <dbReference type="EMBL" id="KAH7658834.1"/>
    </source>
</evidence>
<gene>
    <name evidence="1" type="ORF">IHE45_17G116100</name>
</gene>
<evidence type="ECO:0000313" key="2">
    <source>
        <dbReference type="Proteomes" id="UP000827976"/>
    </source>
</evidence>
<reference evidence="2" key="1">
    <citation type="journal article" date="2022" name="Nat. Commun.">
        <title>Chromosome evolution and the genetic basis of agronomically important traits in greater yam.</title>
        <authorList>
            <person name="Bredeson J.V."/>
            <person name="Lyons J.B."/>
            <person name="Oniyinde I.O."/>
            <person name="Okereke N.R."/>
            <person name="Kolade O."/>
            <person name="Nnabue I."/>
            <person name="Nwadili C.O."/>
            <person name="Hribova E."/>
            <person name="Parker M."/>
            <person name="Nwogha J."/>
            <person name="Shu S."/>
            <person name="Carlson J."/>
            <person name="Kariba R."/>
            <person name="Muthemba S."/>
            <person name="Knop K."/>
            <person name="Barton G.J."/>
            <person name="Sherwood A.V."/>
            <person name="Lopez-Montes A."/>
            <person name="Asiedu R."/>
            <person name="Jamnadass R."/>
            <person name="Muchugi A."/>
            <person name="Goodstein D."/>
            <person name="Egesi C.N."/>
            <person name="Featherston J."/>
            <person name="Asfaw A."/>
            <person name="Simpson G.G."/>
            <person name="Dolezel J."/>
            <person name="Hendre P.S."/>
            <person name="Van Deynze A."/>
            <person name="Kumar P.L."/>
            <person name="Obidiegwu J.E."/>
            <person name="Bhattacharjee R."/>
            <person name="Rokhsar D.S."/>
        </authorList>
    </citation>
    <scope>NUCLEOTIDE SEQUENCE [LARGE SCALE GENOMIC DNA]</scope>
    <source>
        <strain evidence="2">cv. TDa95/00328</strain>
    </source>
</reference>
<comment type="caution">
    <text evidence="1">The sequence shown here is derived from an EMBL/GenBank/DDBJ whole genome shotgun (WGS) entry which is preliminary data.</text>
</comment>
<keyword evidence="2" id="KW-1185">Reference proteome</keyword>
<proteinExistence type="predicted"/>
<accession>A0ACB7UET2</accession>
<keyword evidence="1" id="KW-0378">Hydrolase</keyword>
<name>A0ACB7UET2_DIOAL</name>
<dbReference type="Proteomes" id="UP000827976">
    <property type="component" value="Chromosome 17"/>
</dbReference>
<dbReference type="EMBL" id="CM037027">
    <property type="protein sequence ID" value="KAH7658834.1"/>
    <property type="molecule type" value="Genomic_DNA"/>
</dbReference>
<sequence>MSVAKVRSLLSKNFHSILEEKVQTMLQNLQTESLPKIKAIKEEAEIRFRDENQPLIMWLREVDDVICEAEDVLDEYKYKHLEQQVQRKQHAYVRSFYSYTRHVHYVSRVEAILKRLDRVSFRVKDFIEFIRSDYIDDPHARAGDVTTSFLYEEVFGRDEEIKHVTKLLIRDHKYEQSYQVLPIIGVGGVGKTVLAKSVYHHPEIIKHFQLRMWVHVPEDFDEVNITTSMLELATKGVSVDTTNLEMLQKRLSNNIQDKRVLLVLDGVWYDEKSTELANKVRWMRLLAPLRCCRSGSMILVTSRMKLVDKIFANSMDPVVLKGLGEDACFALFNRYVFGIADPQTPDEHLLEKGEKIVAIADPQTPDERLLELGKKIVAEIIVGRFNGLPLAVMVVTGMLSRMFDAERWKYILRSNNTFQDVIKFLMVSYQRLPQHLQRCVAHHSIFPKGMALSREYLIHSWIGDGLIIDLAEEKKWLTVEDIASAYLNELVSRSFFQCRDDGLFVLHHLMHDVADFVTKDVCIRIEHNTTREIPPTIKHLRIDMERLAEHKKKICKLKNLRTLVVTCKSSGIRVPIYNELLGKTLKKTKRLRVLRLASCHINQLPEWLGDLQHLRLLDLSDLQVKRLPRSVGTLYHLLYLDLMNFKADRMPGSLSKLINLRRIMSDDATLDRFGKIGELTALQQLPLFSIEKKEGHKIGELKKLNKLQGELHISNLQNVCRSKEAAAAKLKKKTCLHKLYLEWNDDGGASASETMEKVLDELQPPHQINDLEIVGYAGKRPPIWMQLSQHSLPYLKVLILNQWRGTLPLLGQSVPQLHQLGLWNCSKLRCLPPLPLNLEKLLLSGCYLLAIITEADLVKGYAQEMKAGFDSRRIQESLKKNNRAMAKLELEIQSLEARSCDLIKPSSSGYDLEPSAGSNALESSSTLLARLQSWGLSRKHDAISEKLTTKMQSIDGNVQPLPSSLQQLHLANCFVDDSELLNCISELTLLTHLVLAGCYCITTLPSEEVLSKLKQLQELQIEDCVLVTSLGGLRALPSLQVLNIRSCPNFLALIPSEGSSSVTSALLPESLIDLEITDCELMTNELINRCLRGLTRLKHLSLQQLKHITSFPSDDELSHLTSIESLTLKDCEKLVSMGGLHMLSSLSSLHVHGCPGLLESGTGDGILHVPNIIVDNLSLLQALLSRKGLASLQVLSIVGQEVPFTPKQEECLERLTSLQTLSFKNCESLTSLPSNFECLTSLKHLYVENCPQINSLATLPTSLQIILDGSKADS</sequence>